<feature type="region of interest" description="G2" evidence="7">
    <location>
        <begin position="43"/>
        <end position="47"/>
    </location>
</feature>
<dbReference type="PROSITE" id="PS50823">
    <property type="entry name" value="KH_TYPE_2"/>
    <property type="match status" value="1"/>
</dbReference>
<dbReference type="Proteomes" id="UP000000422">
    <property type="component" value="Chromosome"/>
</dbReference>
<dbReference type="CDD" id="cd04163">
    <property type="entry name" value="Era"/>
    <property type="match status" value="1"/>
</dbReference>
<dbReference type="Gene3D" id="3.30.300.20">
    <property type="match status" value="1"/>
</dbReference>
<keyword evidence="6" id="KW-0699">rRNA-binding</keyword>
<feature type="domain" description="Era-type G" evidence="10">
    <location>
        <begin position="9"/>
        <end position="174"/>
    </location>
</feature>
<dbReference type="Pfam" id="PF01926">
    <property type="entry name" value="MMR_HSR1"/>
    <property type="match status" value="1"/>
</dbReference>
<evidence type="ECO:0000256" key="7">
    <source>
        <dbReference type="PROSITE-ProRule" id="PRU01050"/>
    </source>
</evidence>
<feature type="binding site" evidence="6">
    <location>
        <begin position="17"/>
        <end position="24"/>
    </location>
    <ligand>
        <name>GTP</name>
        <dbReference type="ChEBI" id="CHEBI:37565"/>
    </ligand>
</feature>
<keyword evidence="6" id="KW-1003">Cell membrane</keyword>
<comment type="similarity">
    <text evidence="1 6 7 8">Belongs to the TRAFAC class TrmE-Era-EngA-EngB-Septin-like GTPase superfamily. Era GTPase family.</text>
</comment>
<dbReference type="STRING" id="273121.WS1292"/>
<dbReference type="GO" id="GO:0000028">
    <property type="term" value="P:ribosomal small subunit assembly"/>
    <property type="evidence" value="ECO:0007669"/>
    <property type="project" value="TreeGrafter"/>
</dbReference>
<dbReference type="PANTHER" id="PTHR42698">
    <property type="entry name" value="GTPASE ERA"/>
    <property type="match status" value="1"/>
</dbReference>
<protein>
    <recommendedName>
        <fullName evidence="2 6">GTPase Era</fullName>
    </recommendedName>
</protein>
<name>Q7M8Z8_WOLSU</name>
<keyword evidence="3 6" id="KW-0547">Nucleotide-binding</keyword>
<comment type="subunit">
    <text evidence="6">Monomer.</text>
</comment>
<dbReference type="KEGG" id="wsu:WS1292"/>
<dbReference type="HOGENOM" id="CLU_038009_1_0_7"/>
<keyword evidence="12" id="KW-1185">Reference proteome</keyword>
<dbReference type="CDD" id="cd22534">
    <property type="entry name" value="KH-II_Era"/>
    <property type="match status" value="1"/>
</dbReference>
<dbReference type="NCBIfam" id="TIGR00436">
    <property type="entry name" value="era"/>
    <property type="match status" value="1"/>
</dbReference>
<dbReference type="InterPro" id="IPR006073">
    <property type="entry name" value="GTP-bd"/>
</dbReference>
<dbReference type="GO" id="GO:0043024">
    <property type="term" value="F:ribosomal small subunit binding"/>
    <property type="evidence" value="ECO:0007669"/>
    <property type="project" value="TreeGrafter"/>
</dbReference>
<dbReference type="InterPro" id="IPR030388">
    <property type="entry name" value="G_ERA_dom"/>
</dbReference>
<keyword evidence="6" id="KW-0472">Membrane</keyword>
<keyword evidence="6" id="KW-0997">Cell inner membrane</keyword>
<keyword evidence="6" id="KW-0690">Ribosome biogenesis</keyword>
<evidence type="ECO:0000256" key="2">
    <source>
        <dbReference type="ARBA" id="ARBA00020484"/>
    </source>
</evidence>
<sequence length="299" mass="33532">MSAETSITKAGFVAVVGRPNAGKSTLLNWLVGEKLAMVSHKANATRKRMKFIIPHQEAQIIFVDTPGLHHQEKLLNQFMLQEALKAIGDCDLILFLAPVSDSISHYEEFLRVSEGKKHLLLLSKIDTVDNGKLLQKIAQYAPYAESYEALIPVSVKKGVGKEAILSETAKQMPPSPPLFEEDILTTENFRQLYKELIRESIFENVSDEIPYESDVVIDKFEEEGGLDKVSATIVVEKDSQKGVLIGKGGATLQRIGKEARLLMEEMSGKKVFLKLFVKVQKGWSKDKKRLMDFGYDFED</sequence>
<feature type="binding site" evidence="6">
    <location>
        <begin position="64"/>
        <end position="68"/>
    </location>
    <ligand>
        <name>GTP</name>
        <dbReference type="ChEBI" id="CHEBI:37565"/>
    </ligand>
</feature>
<evidence type="ECO:0000256" key="4">
    <source>
        <dbReference type="ARBA" id="ARBA00022884"/>
    </source>
</evidence>
<dbReference type="AlphaFoldDB" id="Q7M8Z8"/>
<dbReference type="NCBIfam" id="TIGR00231">
    <property type="entry name" value="small_GTP"/>
    <property type="match status" value="1"/>
</dbReference>
<gene>
    <name evidence="6" type="primary">era</name>
    <name evidence="11" type="ordered locus">WS1292</name>
</gene>
<dbReference type="EMBL" id="BX571660">
    <property type="protein sequence ID" value="CAE10370.1"/>
    <property type="molecule type" value="Genomic_DNA"/>
</dbReference>
<proteinExistence type="inferred from homology"/>
<dbReference type="GO" id="GO:0005525">
    <property type="term" value="F:GTP binding"/>
    <property type="evidence" value="ECO:0007669"/>
    <property type="project" value="UniProtKB-UniRule"/>
</dbReference>
<feature type="region of interest" description="G5" evidence="7">
    <location>
        <begin position="153"/>
        <end position="155"/>
    </location>
</feature>
<dbReference type="InterPro" id="IPR027417">
    <property type="entry name" value="P-loop_NTPase"/>
</dbReference>
<dbReference type="RefSeq" id="WP_011139156.1">
    <property type="nucleotide sequence ID" value="NC_005090.1"/>
</dbReference>
<dbReference type="SUPFAM" id="SSF52540">
    <property type="entry name" value="P-loop containing nucleoside triphosphate hydrolases"/>
    <property type="match status" value="1"/>
</dbReference>
<dbReference type="GO" id="GO:0070181">
    <property type="term" value="F:small ribosomal subunit rRNA binding"/>
    <property type="evidence" value="ECO:0007669"/>
    <property type="project" value="UniProtKB-UniRule"/>
</dbReference>
<evidence type="ECO:0000313" key="12">
    <source>
        <dbReference type="Proteomes" id="UP000000422"/>
    </source>
</evidence>
<organism evidence="12">
    <name type="scientific">Wolinella succinogenes (strain ATCC 29543 / DSM 1740 / CCUG 13145 / JCM 31913 / LMG 7466 / NCTC 11488 / FDC 602W)</name>
    <name type="common">Vibrio succinogenes</name>
    <dbReference type="NCBI Taxonomy" id="273121"/>
    <lineage>
        <taxon>Bacteria</taxon>
        <taxon>Pseudomonadati</taxon>
        <taxon>Campylobacterota</taxon>
        <taxon>Epsilonproteobacteria</taxon>
        <taxon>Campylobacterales</taxon>
        <taxon>Helicobacteraceae</taxon>
        <taxon>Wolinella</taxon>
    </lineage>
</organism>
<dbReference type="HAMAP" id="MF_00367">
    <property type="entry name" value="GTPase_Era"/>
    <property type="match status" value="1"/>
</dbReference>
<dbReference type="PANTHER" id="PTHR42698:SF1">
    <property type="entry name" value="GTPASE ERA, MITOCHONDRIAL"/>
    <property type="match status" value="1"/>
</dbReference>
<evidence type="ECO:0000259" key="9">
    <source>
        <dbReference type="PROSITE" id="PS50823"/>
    </source>
</evidence>
<accession>Q7M8Z8</accession>
<dbReference type="InterPro" id="IPR009019">
    <property type="entry name" value="KH_sf_prok-type"/>
</dbReference>
<dbReference type="GO" id="GO:0003924">
    <property type="term" value="F:GTPase activity"/>
    <property type="evidence" value="ECO:0007669"/>
    <property type="project" value="UniProtKB-UniRule"/>
</dbReference>
<dbReference type="InterPro" id="IPR005662">
    <property type="entry name" value="GTPase_Era-like"/>
</dbReference>
<feature type="region of interest" description="G3" evidence="7">
    <location>
        <begin position="64"/>
        <end position="67"/>
    </location>
</feature>
<comment type="function">
    <text evidence="6">An essential GTPase that binds both GDP and GTP, with rapid nucleotide exchange. Plays a role in 16S rRNA processing and 30S ribosomal subunit biogenesis and possibly also in cell cycle regulation and energy metabolism.</text>
</comment>
<comment type="subcellular location">
    <subcellularLocation>
        <location evidence="6">Cytoplasm</location>
    </subcellularLocation>
    <subcellularLocation>
        <location evidence="6">Cell inner membrane</location>
        <topology evidence="6">Peripheral membrane protein</topology>
    </subcellularLocation>
</comment>
<dbReference type="Gene3D" id="3.40.50.300">
    <property type="entry name" value="P-loop containing nucleotide triphosphate hydrolases"/>
    <property type="match status" value="1"/>
</dbReference>
<dbReference type="InterPro" id="IPR015946">
    <property type="entry name" value="KH_dom-like_a/b"/>
</dbReference>
<dbReference type="SUPFAM" id="SSF54814">
    <property type="entry name" value="Prokaryotic type KH domain (KH-domain type II)"/>
    <property type="match status" value="1"/>
</dbReference>
<evidence type="ECO:0000256" key="5">
    <source>
        <dbReference type="ARBA" id="ARBA00023134"/>
    </source>
</evidence>
<keyword evidence="6" id="KW-0963">Cytoplasm</keyword>
<dbReference type="GO" id="GO:0005886">
    <property type="term" value="C:plasma membrane"/>
    <property type="evidence" value="ECO:0007669"/>
    <property type="project" value="UniProtKB-SubCell"/>
</dbReference>
<feature type="region of interest" description="G1" evidence="7">
    <location>
        <begin position="17"/>
        <end position="24"/>
    </location>
</feature>
<evidence type="ECO:0000256" key="8">
    <source>
        <dbReference type="RuleBase" id="RU003761"/>
    </source>
</evidence>
<keyword evidence="4 6" id="KW-0694">RNA-binding</keyword>
<evidence type="ECO:0000256" key="6">
    <source>
        <dbReference type="HAMAP-Rule" id="MF_00367"/>
    </source>
</evidence>
<reference evidence="11 12" key="1">
    <citation type="journal article" date="2003" name="Proc. Natl. Acad. Sci. U.S.A.">
        <title>Complete genome sequence and analysis of Wolinella succinogenes.</title>
        <authorList>
            <person name="Baar C."/>
            <person name="Eppinger M."/>
            <person name="Raddatz G."/>
            <person name="Simon JM."/>
            <person name="Lanz C."/>
            <person name="Klimmek O."/>
            <person name="Nandakumar R."/>
            <person name="Gross R."/>
            <person name="Rosinus A."/>
            <person name="Keller H."/>
            <person name="Jagtap P."/>
            <person name="Linke B."/>
            <person name="Meyer F."/>
            <person name="Lederer H."/>
            <person name="Schuster S.C."/>
        </authorList>
    </citation>
    <scope>NUCLEOTIDE SEQUENCE [LARGE SCALE GENOMIC DNA]</scope>
    <source>
        <strain evidence="12">ATCC 29543 / DSM 1740 / CCUG 13145 / JCM 31913 / LMG 7466 / NCTC 11488 / FDC 602W</strain>
    </source>
</reference>
<feature type="binding site" evidence="6">
    <location>
        <begin position="123"/>
        <end position="126"/>
    </location>
    <ligand>
        <name>GTP</name>
        <dbReference type="ChEBI" id="CHEBI:37565"/>
    </ligand>
</feature>
<dbReference type="InterPro" id="IPR005225">
    <property type="entry name" value="Small_GTP-bd"/>
</dbReference>
<dbReference type="GO" id="GO:0005829">
    <property type="term" value="C:cytosol"/>
    <property type="evidence" value="ECO:0007669"/>
    <property type="project" value="TreeGrafter"/>
</dbReference>
<dbReference type="Pfam" id="PF07650">
    <property type="entry name" value="KH_2"/>
    <property type="match status" value="1"/>
</dbReference>
<dbReference type="PROSITE" id="PS51713">
    <property type="entry name" value="G_ERA"/>
    <property type="match status" value="1"/>
</dbReference>
<feature type="region of interest" description="G4" evidence="7">
    <location>
        <begin position="123"/>
        <end position="126"/>
    </location>
</feature>
<dbReference type="eggNOG" id="COG1159">
    <property type="taxonomic scope" value="Bacteria"/>
</dbReference>
<evidence type="ECO:0000256" key="1">
    <source>
        <dbReference type="ARBA" id="ARBA00007921"/>
    </source>
</evidence>
<evidence type="ECO:0000259" key="10">
    <source>
        <dbReference type="PROSITE" id="PS51713"/>
    </source>
</evidence>
<evidence type="ECO:0000256" key="3">
    <source>
        <dbReference type="ARBA" id="ARBA00022741"/>
    </source>
</evidence>
<feature type="domain" description="KH type-2" evidence="9">
    <location>
        <begin position="197"/>
        <end position="281"/>
    </location>
</feature>
<keyword evidence="5 6" id="KW-0342">GTP-binding</keyword>
<dbReference type="InterPro" id="IPR004044">
    <property type="entry name" value="KH_dom_type_2"/>
</dbReference>
<evidence type="ECO:0000313" key="11">
    <source>
        <dbReference type="EMBL" id="CAE10370.1"/>
    </source>
</evidence>
<dbReference type="NCBIfam" id="NF000908">
    <property type="entry name" value="PRK00089.1"/>
    <property type="match status" value="1"/>
</dbReference>